<organism evidence="1 2">
    <name type="scientific">Gordonia phage GodonK</name>
    <dbReference type="NCBI Taxonomy" id="2562192"/>
    <lineage>
        <taxon>Viruses</taxon>
        <taxon>Duplodnaviria</taxon>
        <taxon>Heunggongvirae</taxon>
        <taxon>Uroviricota</taxon>
        <taxon>Caudoviricetes</taxon>
        <taxon>Godonkavirus</taxon>
        <taxon>Godonkavirus godonK</taxon>
    </lineage>
</organism>
<dbReference type="RefSeq" id="YP_009821577.1">
    <property type="nucleotide sequence ID" value="NC_048176.1"/>
</dbReference>
<sequence length="118" mass="13816">MMSDLLDMALKRIQTETRASRMVTPLNLQIYLATREQKVYGKLTVEPSPNNLLVARASKEFVELMVELIDHPNVNFEPVRFIELAMADEYVYNMPEVTNPGYPYKTEHWLPAQMRWVK</sequence>
<proteinExistence type="predicted"/>
<gene>
    <name evidence="1" type="primary">224</name>
    <name evidence="1" type="ORF">SEA_GODONK_224</name>
</gene>
<protein>
    <submittedName>
        <fullName evidence="1">Uncharacterized protein</fullName>
    </submittedName>
</protein>
<accession>A0A4D6E450</accession>
<name>A0A4D6E450_9CAUD</name>
<dbReference type="EMBL" id="MK620899">
    <property type="protein sequence ID" value="QBZ72812.1"/>
    <property type="molecule type" value="Genomic_DNA"/>
</dbReference>
<reference evidence="1 2" key="1">
    <citation type="submission" date="2019-03" db="EMBL/GenBank/DDBJ databases">
        <authorList>
            <person name="Douthitt C."/>
            <person name="D'Elia T."/>
            <person name="Bockoras C."/>
            <person name="Boss C."/>
            <person name="Clemons M."/>
            <person name="Green W."/>
            <person name="Harel H."/>
            <person name="Larralde J."/>
            <person name="Lopez M."/>
            <person name="Magana D."/>
            <person name="Miguel M."/>
            <person name="Muschweck L."/>
            <person name="Olivos K."/>
            <person name="Racette D."/>
            <person name="Reynolds M."/>
            <person name="Ru Y."/>
            <person name="Santana M."/>
            <person name="Simon R."/>
            <person name="Smotrilla K."/>
            <person name="Sufficool B."/>
            <person name="Tamayo B."/>
            <person name="Tirado E."/>
            <person name="Vajanyi M."/>
            <person name="Weger M."/>
            <person name="Wehr A."/>
            <person name="Whitaker K."/>
            <person name="Garlena R.A."/>
            <person name="Russell D.A."/>
            <person name="Pope W.H."/>
            <person name="Jacobs-Sera D."/>
            <person name="Hatfull G.F."/>
        </authorList>
    </citation>
    <scope>NUCLEOTIDE SEQUENCE [LARGE SCALE GENOMIC DNA]</scope>
</reference>
<dbReference type="KEGG" id="vg:55013060"/>
<dbReference type="Proteomes" id="UP000297070">
    <property type="component" value="Segment"/>
</dbReference>
<dbReference type="GeneID" id="55013060"/>
<evidence type="ECO:0000313" key="2">
    <source>
        <dbReference type="Proteomes" id="UP000297070"/>
    </source>
</evidence>
<evidence type="ECO:0000313" key="1">
    <source>
        <dbReference type="EMBL" id="QBZ72812.1"/>
    </source>
</evidence>
<keyword evidence="2" id="KW-1185">Reference proteome</keyword>